<keyword evidence="9" id="KW-1185">Reference proteome</keyword>
<dbReference type="Pfam" id="PF06745">
    <property type="entry name" value="ATPase"/>
    <property type="match status" value="2"/>
</dbReference>
<dbReference type="InterPro" id="IPR014774">
    <property type="entry name" value="KaiC-like_dom"/>
</dbReference>
<accession>A0A4R4DR27</accession>
<dbReference type="PRINTS" id="PR01874">
    <property type="entry name" value="DNAREPAIRADA"/>
</dbReference>
<dbReference type="Proteomes" id="UP000295023">
    <property type="component" value="Unassembled WGS sequence"/>
</dbReference>
<evidence type="ECO:0000313" key="8">
    <source>
        <dbReference type="EMBL" id="TCZ64807.1"/>
    </source>
</evidence>
<dbReference type="InterPro" id="IPR051347">
    <property type="entry name" value="Circadian_clock_KaiC-rel"/>
</dbReference>
<evidence type="ECO:0000259" key="7">
    <source>
        <dbReference type="PROSITE" id="PS51146"/>
    </source>
</evidence>
<proteinExistence type="predicted"/>
<keyword evidence="3" id="KW-0808">Transferase</keyword>
<keyword evidence="2" id="KW-0597">Phosphoprotein</keyword>
<evidence type="ECO:0000256" key="4">
    <source>
        <dbReference type="ARBA" id="ARBA00022737"/>
    </source>
</evidence>
<dbReference type="EMBL" id="SKBM01000004">
    <property type="protein sequence ID" value="TCZ64807.1"/>
    <property type="molecule type" value="Genomic_DNA"/>
</dbReference>
<comment type="caution">
    <text evidence="8">The sequence shown here is derived from an EMBL/GenBank/DDBJ whole genome shotgun (WGS) entry which is preliminary data.</text>
</comment>
<sequence length="500" mass="53789">MESSARTGPEKAATGIPGLDDVLSGGLARSRVYLIEGNPGTGKTTLALQFLLAGAARGERGLYITLSESDTELRDGAASHGWTIGPEIEVFELVPPESLLDADQQQSLLYSSDLELGETTRQVFEAVERVKPSRIVLDSLSEIRLLAQGSLRYRRQILALKHYFARHGATVLMLDDLTTEAQDKTVHSVAHGVIRLEELAPSYGAERRRLRVVKYRGQRFRGGFHDISIETGGIVVFPRLVAAEHRGDFARVQRGSGIVALDSLLGGGVERGSSTLLIGPSGAGKSLLALQFAVAAVHRGERAALFVFDEELGLLLDRARGLGFDLAAMVATGGLLVEQVDAAELSPGEFADRVRRAVGARGIGTVVIDSLNGYQAAMPDERDLILHVHELLQYLNRLGTSTFLTVAQHGLVGDMKSPVDVTYLADTVVLLRYFEAQGRVRRALSVIKKRTGAHEDTIREFRIGAGGITIGEPLEAFQGVLRGIPVYTGEEGPLLAGSSA</sequence>
<dbReference type="Gene3D" id="3.40.50.300">
    <property type="entry name" value="P-loop containing nucleotide triphosphate hydrolases"/>
    <property type="match status" value="2"/>
</dbReference>
<dbReference type="InterPro" id="IPR003593">
    <property type="entry name" value="AAA+_ATPase"/>
</dbReference>
<keyword evidence="5" id="KW-0418">Kinase</keyword>
<dbReference type="InterPro" id="IPR030665">
    <property type="entry name" value="KaiC"/>
</dbReference>
<evidence type="ECO:0000256" key="1">
    <source>
        <dbReference type="ARBA" id="ARBA00012513"/>
    </source>
</evidence>
<gene>
    <name evidence="8" type="ORF">EXY23_05360</name>
</gene>
<keyword evidence="4" id="KW-0677">Repeat</keyword>
<keyword evidence="6" id="KW-0378">Hydrolase</keyword>
<dbReference type="PANTHER" id="PTHR42926">
    <property type="match status" value="1"/>
</dbReference>
<dbReference type="InterPro" id="IPR010624">
    <property type="entry name" value="KaiC_dom"/>
</dbReference>
<dbReference type="PANTHER" id="PTHR42926:SF1">
    <property type="entry name" value="CIRCADIAN CLOCK OSCILLATOR PROTEIN KAIC 1"/>
    <property type="match status" value="1"/>
</dbReference>
<dbReference type="InterPro" id="IPR027417">
    <property type="entry name" value="P-loop_NTPase"/>
</dbReference>
<dbReference type="AlphaFoldDB" id="A0A4R4DR27"/>
<dbReference type="CDD" id="cd19488">
    <property type="entry name" value="KaiC-like_N"/>
    <property type="match status" value="1"/>
</dbReference>
<evidence type="ECO:0000256" key="3">
    <source>
        <dbReference type="ARBA" id="ARBA00022679"/>
    </source>
</evidence>
<dbReference type="RefSeq" id="WP_132285366.1">
    <property type="nucleotide sequence ID" value="NZ_SKBM01000004.1"/>
</dbReference>
<dbReference type="EC" id="2.7.11.1" evidence="1"/>
<dbReference type="SUPFAM" id="SSF52540">
    <property type="entry name" value="P-loop containing nucleoside triphosphate hydrolases"/>
    <property type="match status" value="2"/>
</dbReference>
<dbReference type="OrthoDB" id="9787927at2"/>
<reference evidence="8 9" key="1">
    <citation type="submission" date="2019-03" db="EMBL/GenBank/DDBJ databases">
        <title>Paracraurococcus aquatilis NE82 genome sequence.</title>
        <authorList>
            <person name="Zhao Y."/>
            <person name="Du Z."/>
        </authorList>
    </citation>
    <scope>NUCLEOTIDE SEQUENCE [LARGE SCALE GENOMIC DNA]</scope>
    <source>
        <strain evidence="8 9">NE82</strain>
    </source>
</reference>
<dbReference type="SMART" id="SM00382">
    <property type="entry name" value="AAA"/>
    <property type="match status" value="2"/>
</dbReference>
<evidence type="ECO:0000313" key="9">
    <source>
        <dbReference type="Proteomes" id="UP000295023"/>
    </source>
</evidence>
<dbReference type="PROSITE" id="PS51146">
    <property type="entry name" value="KAIC"/>
    <property type="match status" value="2"/>
</dbReference>
<feature type="domain" description="KaiC" evidence="7">
    <location>
        <begin position="252"/>
        <end position="484"/>
    </location>
</feature>
<dbReference type="PIRSF" id="PIRSF039117">
    <property type="entry name" value="KaiC"/>
    <property type="match status" value="1"/>
</dbReference>
<dbReference type="GO" id="GO:0004674">
    <property type="term" value="F:protein serine/threonine kinase activity"/>
    <property type="evidence" value="ECO:0007669"/>
    <property type="project" value="UniProtKB-EC"/>
</dbReference>
<organism evidence="8 9">
    <name type="scientific">Roseicella aquatilis</name>
    <dbReference type="NCBI Taxonomy" id="2527868"/>
    <lineage>
        <taxon>Bacteria</taxon>
        <taxon>Pseudomonadati</taxon>
        <taxon>Pseudomonadota</taxon>
        <taxon>Alphaproteobacteria</taxon>
        <taxon>Acetobacterales</taxon>
        <taxon>Roseomonadaceae</taxon>
        <taxon>Roseicella</taxon>
    </lineage>
</organism>
<dbReference type="GO" id="GO:0016787">
    <property type="term" value="F:hydrolase activity"/>
    <property type="evidence" value="ECO:0007669"/>
    <property type="project" value="UniProtKB-KW"/>
</dbReference>
<dbReference type="GO" id="GO:0005524">
    <property type="term" value="F:ATP binding"/>
    <property type="evidence" value="ECO:0007669"/>
    <property type="project" value="InterPro"/>
</dbReference>
<evidence type="ECO:0000256" key="5">
    <source>
        <dbReference type="ARBA" id="ARBA00022777"/>
    </source>
</evidence>
<protein>
    <recommendedName>
        <fullName evidence="1">non-specific serine/threonine protein kinase</fullName>
        <ecNumber evidence="1">2.7.11.1</ecNumber>
    </recommendedName>
</protein>
<evidence type="ECO:0000256" key="6">
    <source>
        <dbReference type="ARBA" id="ARBA00022801"/>
    </source>
</evidence>
<feature type="domain" description="KaiC" evidence="7">
    <location>
        <begin position="10"/>
        <end position="250"/>
    </location>
</feature>
<evidence type="ECO:0000256" key="2">
    <source>
        <dbReference type="ARBA" id="ARBA00022553"/>
    </source>
</evidence>
<dbReference type="CDD" id="cd19487">
    <property type="entry name" value="KaiC-like_C"/>
    <property type="match status" value="1"/>
</dbReference>
<name>A0A4R4DR27_9PROT</name>